<feature type="domain" description="Bacteriophage Mu GpT" evidence="1">
    <location>
        <begin position="155"/>
        <end position="238"/>
    </location>
</feature>
<name>A0A809RK03_9BACT</name>
<dbReference type="Proteomes" id="UP000662873">
    <property type="component" value="Chromosome"/>
</dbReference>
<dbReference type="InterPro" id="IPR018774">
    <property type="entry name" value="Phage_Mu_GpT"/>
</dbReference>
<dbReference type="EMBL" id="AP021858">
    <property type="protein sequence ID" value="BBO24855.1"/>
    <property type="molecule type" value="Genomic_DNA"/>
</dbReference>
<feature type="domain" description="Bacteriophage Mu GpT" evidence="1">
    <location>
        <begin position="240"/>
        <end position="308"/>
    </location>
</feature>
<accession>A0A809RK03</accession>
<sequence>MALTPSDIPDLLLPGLKAEFAQAYKNEVDHSPAERIATTIQTTLPIQKYAWLGTVPPMREFVDERRPSGLAANAVTIEDKTFESTIAVERKAIEDDQLDLIRLRIRDMAFRVSMHRHQMIVQALSDGFAQNGYDGVSFFNTAHPAGTGTHPNRTTKALDEAALAEAISTMMVVPDEHGTPLGIAPDTLLVGPKLQWTALELVESPVVVYKGNDSDTAPSTPYSNAFQGRLRVVVSPFLTGTSDDYWFLLDTQRPIRSVILQQRSDVPVEFGALDNTSGSESAFMRDRFYYGVRARYNVGYGLWQTAYGAIL</sequence>
<dbReference type="KEGG" id="npy:NPRO_24500"/>
<evidence type="ECO:0000313" key="2">
    <source>
        <dbReference type="EMBL" id="BBO24855.1"/>
    </source>
</evidence>
<evidence type="ECO:0000259" key="1">
    <source>
        <dbReference type="Pfam" id="PF10124"/>
    </source>
</evidence>
<proteinExistence type="predicted"/>
<reference evidence="2" key="1">
    <citation type="journal article" name="DNA Res.">
        <title>The physiological potential of anammox bacteria as revealed by their core genome structure.</title>
        <authorList>
            <person name="Okubo T."/>
            <person name="Toyoda A."/>
            <person name="Fukuhara K."/>
            <person name="Uchiyama I."/>
            <person name="Harigaya Y."/>
            <person name="Kuroiwa M."/>
            <person name="Suzuki T."/>
            <person name="Murakami Y."/>
            <person name="Suwa Y."/>
            <person name="Takami H."/>
        </authorList>
    </citation>
    <scope>NUCLEOTIDE SEQUENCE</scope>
    <source>
        <strain evidence="2">317325-2</strain>
    </source>
</reference>
<dbReference type="AlphaFoldDB" id="A0A809RK03"/>
<dbReference type="Pfam" id="PF10124">
    <property type="entry name" value="Mu-like_gpT"/>
    <property type="match status" value="3"/>
</dbReference>
<organism evidence="2 3">
    <name type="scientific">Candidatus Nitrosymbiomonas proteolyticus</name>
    <dbReference type="NCBI Taxonomy" id="2608984"/>
    <lineage>
        <taxon>Bacteria</taxon>
        <taxon>Bacillati</taxon>
        <taxon>Armatimonadota</taxon>
        <taxon>Armatimonadota incertae sedis</taxon>
        <taxon>Candidatus Nitrosymbiomonas</taxon>
    </lineage>
</organism>
<feature type="domain" description="Bacteriophage Mu GpT" evidence="1">
    <location>
        <begin position="13"/>
        <end position="150"/>
    </location>
</feature>
<evidence type="ECO:0000313" key="3">
    <source>
        <dbReference type="Proteomes" id="UP000662873"/>
    </source>
</evidence>
<protein>
    <submittedName>
        <fullName evidence="2">Mu-like prophage malor hesd subunit gpT</fullName>
    </submittedName>
</protein>
<gene>
    <name evidence="2" type="ORF">NPRO_24500</name>
</gene>